<sequence>MLPSLSLPRLRPRPRRRHCQTRRHAPLRFGKQRSLPHRLPSFARSIRASSNLQGGYRGPKSRREWVADWLSRNDDVVRSFPIYVGGISLLAVLFNRSLSGIALVFDAALQLISSDGETETTRLRLSNGWNYRRE</sequence>
<keyword evidence="2" id="KW-1185">Reference proteome</keyword>
<dbReference type="Proteomes" id="UP001060215">
    <property type="component" value="Chromosome 7"/>
</dbReference>
<organism evidence="1 2">
    <name type="scientific">Camellia lanceoleosa</name>
    <dbReference type="NCBI Taxonomy" id="1840588"/>
    <lineage>
        <taxon>Eukaryota</taxon>
        <taxon>Viridiplantae</taxon>
        <taxon>Streptophyta</taxon>
        <taxon>Embryophyta</taxon>
        <taxon>Tracheophyta</taxon>
        <taxon>Spermatophyta</taxon>
        <taxon>Magnoliopsida</taxon>
        <taxon>eudicotyledons</taxon>
        <taxon>Gunneridae</taxon>
        <taxon>Pentapetalae</taxon>
        <taxon>asterids</taxon>
        <taxon>Ericales</taxon>
        <taxon>Theaceae</taxon>
        <taxon>Camellia</taxon>
    </lineage>
</organism>
<evidence type="ECO:0000313" key="2">
    <source>
        <dbReference type="Proteomes" id="UP001060215"/>
    </source>
</evidence>
<accession>A0ACC0H474</accession>
<comment type="caution">
    <text evidence="1">The sequence shown here is derived from an EMBL/GenBank/DDBJ whole genome shotgun (WGS) entry which is preliminary data.</text>
</comment>
<evidence type="ECO:0000313" key="1">
    <source>
        <dbReference type="EMBL" id="KAI8006966.1"/>
    </source>
</evidence>
<proteinExistence type="predicted"/>
<dbReference type="EMBL" id="CM045764">
    <property type="protein sequence ID" value="KAI8006966.1"/>
    <property type="molecule type" value="Genomic_DNA"/>
</dbReference>
<name>A0ACC0H474_9ERIC</name>
<reference evidence="1 2" key="1">
    <citation type="journal article" date="2022" name="Plant J.">
        <title>Chromosome-level genome of Camellia lanceoleosa provides a valuable resource for understanding genome evolution and self-incompatibility.</title>
        <authorList>
            <person name="Gong W."/>
            <person name="Xiao S."/>
            <person name="Wang L."/>
            <person name="Liao Z."/>
            <person name="Chang Y."/>
            <person name="Mo W."/>
            <person name="Hu G."/>
            <person name="Li W."/>
            <person name="Zhao G."/>
            <person name="Zhu H."/>
            <person name="Hu X."/>
            <person name="Ji K."/>
            <person name="Xiang X."/>
            <person name="Song Q."/>
            <person name="Yuan D."/>
            <person name="Jin S."/>
            <person name="Zhang L."/>
        </authorList>
    </citation>
    <scope>NUCLEOTIDE SEQUENCE [LARGE SCALE GENOMIC DNA]</scope>
    <source>
        <strain evidence="1">SQ_2022a</strain>
    </source>
</reference>
<protein>
    <submittedName>
        <fullName evidence="1">Uncharacterized protein</fullName>
    </submittedName>
</protein>
<gene>
    <name evidence="1" type="ORF">LOK49_LG07G01626</name>
</gene>